<dbReference type="HAMAP" id="MF_01337_B">
    <property type="entry name" value="Ribosomal_uL18_B"/>
    <property type="match status" value="1"/>
</dbReference>
<dbReference type="PANTHER" id="PTHR12899">
    <property type="entry name" value="39S RIBOSOMAL PROTEIN L18, MITOCHONDRIAL"/>
    <property type="match status" value="1"/>
</dbReference>
<evidence type="ECO:0000256" key="1">
    <source>
        <dbReference type="ARBA" id="ARBA00007116"/>
    </source>
</evidence>
<dbReference type="EMBL" id="JABZMI010000003">
    <property type="protein sequence ID" value="MBF1163508.1"/>
    <property type="molecule type" value="Genomic_DNA"/>
</dbReference>
<comment type="caution">
    <text evidence="8">The sequence shown here is derived from an EMBL/GenBank/DDBJ whole genome shotgun (WGS) entry which is preliminary data.</text>
</comment>
<dbReference type="GO" id="GO:0003735">
    <property type="term" value="F:structural constituent of ribosome"/>
    <property type="evidence" value="ECO:0007669"/>
    <property type="project" value="InterPro"/>
</dbReference>
<dbReference type="GO" id="GO:0022625">
    <property type="term" value="C:cytosolic large ribosomal subunit"/>
    <property type="evidence" value="ECO:0007669"/>
    <property type="project" value="TreeGrafter"/>
</dbReference>
<dbReference type="CDD" id="cd00432">
    <property type="entry name" value="Ribosomal_L18_L5e"/>
    <property type="match status" value="1"/>
</dbReference>
<evidence type="ECO:0000256" key="2">
    <source>
        <dbReference type="ARBA" id="ARBA00022730"/>
    </source>
</evidence>
<evidence type="ECO:0000313" key="8">
    <source>
        <dbReference type="EMBL" id="MBF1163508.1"/>
    </source>
</evidence>
<evidence type="ECO:0000256" key="6">
    <source>
        <dbReference type="ARBA" id="ARBA00035197"/>
    </source>
</evidence>
<dbReference type="GO" id="GO:0008097">
    <property type="term" value="F:5S rRNA binding"/>
    <property type="evidence" value="ECO:0007669"/>
    <property type="project" value="TreeGrafter"/>
</dbReference>
<evidence type="ECO:0000256" key="7">
    <source>
        <dbReference type="HAMAP-Rule" id="MF_01337"/>
    </source>
</evidence>
<dbReference type="NCBIfam" id="TIGR00060">
    <property type="entry name" value="L18_bact"/>
    <property type="match status" value="1"/>
</dbReference>
<evidence type="ECO:0000256" key="5">
    <source>
        <dbReference type="ARBA" id="ARBA00023274"/>
    </source>
</evidence>
<name>A0A930BNT0_9RHOO</name>
<dbReference type="Gene3D" id="3.30.420.100">
    <property type="match status" value="1"/>
</dbReference>
<reference evidence="8" key="1">
    <citation type="submission" date="2020-04" db="EMBL/GenBank/DDBJ databases">
        <title>Deep metagenomics examines the oral microbiome during advanced dental caries in children, revealing novel taxa and co-occurrences with host molecules.</title>
        <authorList>
            <person name="Baker J.L."/>
            <person name="Morton J.T."/>
            <person name="Dinis M."/>
            <person name="Alvarez R."/>
            <person name="Tran N.C."/>
            <person name="Knight R."/>
            <person name="Edlund A."/>
        </authorList>
    </citation>
    <scope>NUCLEOTIDE SEQUENCE</scope>
    <source>
        <strain evidence="8">JCVI_32_bin.24</strain>
    </source>
</reference>
<keyword evidence="4 7" id="KW-0689">Ribosomal protein</keyword>
<dbReference type="Proteomes" id="UP000718593">
    <property type="component" value="Unassembled WGS sequence"/>
</dbReference>
<keyword evidence="5 7" id="KW-0687">Ribonucleoprotein</keyword>
<keyword evidence="2 7" id="KW-0699">rRNA-binding</keyword>
<evidence type="ECO:0000256" key="3">
    <source>
        <dbReference type="ARBA" id="ARBA00022884"/>
    </source>
</evidence>
<sequence length="118" mass="12604">MFNKKQARLRRARKTRAKIAELKAVRLCVNRTNCHIYAQVISPCGGKVLASASTLDKSVRGDVANGGNKAAAAVVGKLIAERAKAAGIEQVAFDRSGLQYHGRIQALAEAAREGGLKF</sequence>
<gene>
    <name evidence="7 8" type="primary">rplR</name>
    <name evidence="8" type="ORF">HXL68_00560</name>
</gene>
<dbReference type="RefSeq" id="WP_027456662.1">
    <property type="nucleotide sequence ID" value="NZ_JARBJQ010000007.1"/>
</dbReference>
<dbReference type="PANTHER" id="PTHR12899:SF3">
    <property type="entry name" value="LARGE RIBOSOMAL SUBUNIT PROTEIN UL18M"/>
    <property type="match status" value="1"/>
</dbReference>
<comment type="subunit">
    <text evidence="7">Part of the 50S ribosomal subunit; part of the 5S rRNA/L5/L18/L25 subcomplex. Contacts the 5S and 23S rRNAs.</text>
</comment>
<accession>A0A930BNT0</accession>
<dbReference type="Pfam" id="PF00861">
    <property type="entry name" value="Ribosomal_L18p"/>
    <property type="match status" value="1"/>
</dbReference>
<dbReference type="InterPro" id="IPR004389">
    <property type="entry name" value="Ribosomal_uL18_bac-type"/>
</dbReference>
<comment type="function">
    <text evidence="7">This is one of the proteins that bind and probably mediate the attachment of the 5S RNA into the large ribosomal subunit, where it forms part of the central protuberance.</text>
</comment>
<keyword evidence="3 7" id="KW-0694">RNA-binding</keyword>
<comment type="similarity">
    <text evidence="1 7">Belongs to the universal ribosomal protein uL18 family.</text>
</comment>
<evidence type="ECO:0000256" key="4">
    <source>
        <dbReference type="ARBA" id="ARBA00022980"/>
    </source>
</evidence>
<dbReference type="InterPro" id="IPR005484">
    <property type="entry name" value="Ribosomal_uL18_bac/plant/anim"/>
</dbReference>
<evidence type="ECO:0000313" key="9">
    <source>
        <dbReference type="Proteomes" id="UP000718593"/>
    </source>
</evidence>
<protein>
    <recommendedName>
        <fullName evidence="6 7">Large ribosomal subunit protein uL18</fullName>
    </recommendedName>
</protein>
<dbReference type="FunFam" id="3.30.420.100:FF:000001">
    <property type="entry name" value="50S ribosomal protein L18"/>
    <property type="match status" value="1"/>
</dbReference>
<proteinExistence type="inferred from homology"/>
<dbReference type="AlphaFoldDB" id="A0A930BNT0"/>
<dbReference type="InterPro" id="IPR057268">
    <property type="entry name" value="Ribosomal_L18"/>
</dbReference>
<organism evidence="8 9">
    <name type="scientific">Dechloromonas agitata</name>
    <dbReference type="NCBI Taxonomy" id="73030"/>
    <lineage>
        <taxon>Bacteria</taxon>
        <taxon>Pseudomonadati</taxon>
        <taxon>Pseudomonadota</taxon>
        <taxon>Betaproteobacteria</taxon>
        <taxon>Rhodocyclales</taxon>
        <taxon>Azonexaceae</taxon>
        <taxon>Dechloromonas</taxon>
    </lineage>
</organism>
<dbReference type="GO" id="GO:0006412">
    <property type="term" value="P:translation"/>
    <property type="evidence" value="ECO:0007669"/>
    <property type="project" value="UniProtKB-UniRule"/>
</dbReference>
<dbReference type="SUPFAM" id="SSF53137">
    <property type="entry name" value="Translational machinery components"/>
    <property type="match status" value="1"/>
</dbReference>